<dbReference type="Gene3D" id="3.40.630.30">
    <property type="match status" value="1"/>
</dbReference>
<dbReference type="PROSITE" id="PS51186">
    <property type="entry name" value="GNAT"/>
    <property type="match status" value="1"/>
</dbReference>
<dbReference type="GO" id="GO:0016747">
    <property type="term" value="F:acyltransferase activity, transferring groups other than amino-acyl groups"/>
    <property type="evidence" value="ECO:0007669"/>
    <property type="project" value="InterPro"/>
</dbReference>
<sequence length="174" mass="20043">MYQYKDLSVQNVHKIEEIDAEWFIHKAWRQKNGELFLAEINWLEKELPNGLPWHKEHFVNSLEGGGKAIGCFNNDTMVGYAVLDADLFGKNKEYLLLDQIFISKNDRNHGIGKELFHRLCQSAIQLGAKKLYICSASAEETVAFYRSLGCIDATEVNEELYALDPRDIQLEYIL</sequence>
<dbReference type="InterPro" id="IPR000182">
    <property type="entry name" value="GNAT_dom"/>
</dbReference>
<evidence type="ECO:0000313" key="2">
    <source>
        <dbReference type="EMBL" id="HCL01384.1"/>
    </source>
</evidence>
<proteinExistence type="predicted"/>
<dbReference type="AlphaFoldDB" id="A0A3D2X3A7"/>
<dbReference type="SUPFAM" id="SSF55729">
    <property type="entry name" value="Acyl-CoA N-acyltransferases (Nat)"/>
    <property type="match status" value="1"/>
</dbReference>
<keyword evidence="2" id="KW-0808">Transferase</keyword>
<accession>A0A3D2X3A7</accession>
<gene>
    <name evidence="2" type="ORF">DHW61_03050</name>
</gene>
<dbReference type="Pfam" id="PF00583">
    <property type="entry name" value="Acetyltransf_1"/>
    <property type="match status" value="1"/>
</dbReference>
<evidence type="ECO:0000259" key="1">
    <source>
        <dbReference type="PROSITE" id="PS51186"/>
    </source>
</evidence>
<protein>
    <submittedName>
        <fullName evidence="2">N-acetyltransferase</fullName>
    </submittedName>
</protein>
<feature type="domain" description="N-acetyltransferase" evidence="1">
    <location>
        <begin position="26"/>
        <end position="174"/>
    </location>
</feature>
<organism evidence="2 3">
    <name type="scientific">Lachnoclostridium phytofermentans</name>
    <dbReference type="NCBI Taxonomy" id="66219"/>
    <lineage>
        <taxon>Bacteria</taxon>
        <taxon>Bacillati</taxon>
        <taxon>Bacillota</taxon>
        <taxon>Clostridia</taxon>
        <taxon>Lachnospirales</taxon>
        <taxon>Lachnospiraceae</taxon>
    </lineage>
</organism>
<dbReference type="Proteomes" id="UP000262969">
    <property type="component" value="Unassembled WGS sequence"/>
</dbReference>
<evidence type="ECO:0000313" key="3">
    <source>
        <dbReference type="Proteomes" id="UP000262969"/>
    </source>
</evidence>
<name>A0A3D2X3A7_9FIRM</name>
<dbReference type="EMBL" id="DPVV01000110">
    <property type="protein sequence ID" value="HCL01384.1"/>
    <property type="molecule type" value="Genomic_DNA"/>
</dbReference>
<reference evidence="2 3" key="1">
    <citation type="journal article" date="2018" name="Nat. Biotechnol.">
        <title>A standardized bacterial taxonomy based on genome phylogeny substantially revises the tree of life.</title>
        <authorList>
            <person name="Parks D.H."/>
            <person name="Chuvochina M."/>
            <person name="Waite D.W."/>
            <person name="Rinke C."/>
            <person name="Skarshewski A."/>
            <person name="Chaumeil P.A."/>
            <person name="Hugenholtz P."/>
        </authorList>
    </citation>
    <scope>NUCLEOTIDE SEQUENCE [LARGE SCALE GENOMIC DNA]</scope>
    <source>
        <strain evidence="2">UBA11728</strain>
    </source>
</reference>
<comment type="caution">
    <text evidence="2">The sequence shown here is derived from an EMBL/GenBank/DDBJ whole genome shotgun (WGS) entry which is preliminary data.</text>
</comment>
<dbReference type="InterPro" id="IPR016181">
    <property type="entry name" value="Acyl_CoA_acyltransferase"/>
</dbReference>